<keyword evidence="3" id="KW-0479">Metal-binding</keyword>
<feature type="binding site" evidence="3">
    <location>
        <position position="268"/>
    </location>
    <ligand>
        <name>Mg(2+)</name>
        <dbReference type="ChEBI" id="CHEBI:18420"/>
        <label>1</label>
    </ligand>
</feature>
<organism evidence="4 5">
    <name type="scientific">Trueperella bialowiezensis</name>
    <dbReference type="NCBI Taxonomy" id="312285"/>
    <lineage>
        <taxon>Bacteria</taxon>
        <taxon>Bacillati</taxon>
        <taxon>Actinomycetota</taxon>
        <taxon>Actinomycetes</taxon>
        <taxon>Actinomycetales</taxon>
        <taxon>Actinomycetaceae</taxon>
        <taxon>Trueperella</taxon>
    </lineage>
</organism>
<dbReference type="EC" id="3.2.2.24" evidence="4"/>
<proteinExistence type="inferred from homology"/>
<feature type="binding site" evidence="3">
    <location>
        <position position="271"/>
    </location>
    <ligand>
        <name>Mg(2+)</name>
        <dbReference type="ChEBI" id="CHEBI:18420"/>
        <label>1</label>
    </ligand>
</feature>
<comment type="cofactor">
    <cofactor evidence="3">
        <name>Mg(2+)</name>
        <dbReference type="ChEBI" id="CHEBI:18420"/>
    </cofactor>
    <text evidence="3">Binds 2 magnesium ions per subunit.</text>
</comment>
<keyword evidence="4" id="KW-0326">Glycosidase</keyword>
<dbReference type="SUPFAM" id="SSF101478">
    <property type="entry name" value="ADP-ribosylglycohydrolase"/>
    <property type="match status" value="1"/>
</dbReference>
<dbReference type="EMBL" id="LR134476">
    <property type="protein sequence ID" value="VEI13418.1"/>
    <property type="molecule type" value="Genomic_DNA"/>
</dbReference>
<protein>
    <submittedName>
        <fullName evidence="4">ADP-ribosyl-[dinitrogen reductase] glycohydrolase</fullName>
        <ecNumber evidence="4">3.2.2.24</ecNumber>
    </submittedName>
</protein>
<reference evidence="4 5" key="1">
    <citation type="submission" date="2018-12" db="EMBL/GenBank/DDBJ databases">
        <authorList>
            <consortium name="Pathogen Informatics"/>
        </authorList>
    </citation>
    <scope>NUCLEOTIDE SEQUENCE [LARGE SCALE GENOMIC DNA]</scope>
    <source>
        <strain evidence="4 5">NCTC13354</strain>
    </source>
</reference>
<keyword evidence="5" id="KW-1185">Reference proteome</keyword>
<evidence type="ECO:0000313" key="4">
    <source>
        <dbReference type="EMBL" id="VEI13418.1"/>
    </source>
</evidence>
<dbReference type="Proteomes" id="UP000269542">
    <property type="component" value="Chromosome"/>
</dbReference>
<dbReference type="InterPro" id="IPR036705">
    <property type="entry name" value="Ribosyl_crysJ1_sf"/>
</dbReference>
<dbReference type="Pfam" id="PF03747">
    <property type="entry name" value="ADP_ribosyl_GH"/>
    <property type="match status" value="1"/>
</dbReference>
<dbReference type="RefSeq" id="WP_126416533.1">
    <property type="nucleotide sequence ID" value="NZ_LR134476.1"/>
</dbReference>
<dbReference type="Gene3D" id="1.10.4080.10">
    <property type="entry name" value="ADP-ribosylation/Crystallin J1"/>
    <property type="match status" value="1"/>
</dbReference>
<dbReference type="GO" id="GO:0046872">
    <property type="term" value="F:metal ion binding"/>
    <property type="evidence" value="ECO:0007669"/>
    <property type="project" value="UniProtKB-KW"/>
</dbReference>
<evidence type="ECO:0000313" key="5">
    <source>
        <dbReference type="Proteomes" id="UP000269542"/>
    </source>
</evidence>
<dbReference type="InterPro" id="IPR050792">
    <property type="entry name" value="ADP-ribosylglycohydrolase"/>
</dbReference>
<dbReference type="InterPro" id="IPR005502">
    <property type="entry name" value="Ribosyl_crysJ1"/>
</dbReference>
<comment type="similarity">
    <text evidence="1">Belongs to the ADP-ribosylglycohydrolase family.</text>
</comment>
<feature type="binding site" evidence="3">
    <location>
        <position position="58"/>
    </location>
    <ligand>
        <name>Mg(2+)</name>
        <dbReference type="ChEBI" id="CHEBI:18420"/>
        <label>1</label>
    </ligand>
</feature>
<feature type="binding site" evidence="3">
    <location>
        <position position="57"/>
    </location>
    <ligand>
        <name>Mg(2+)</name>
        <dbReference type="ChEBI" id="CHEBI:18420"/>
        <label>1</label>
    </ligand>
</feature>
<name>A0A3S4UZ78_9ACTO</name>
<dbReference type="OrthoDB" id="9798107at2"/>
<dbReference type="GO" id="GO:0047407">
    <property type="term" value="F:ADP-ribosyl-[dinitrogen reductase] hydrolase activity"/>
    <property type="evidence" value="ECO:0007669"/>
    <property type="project" value="UniProtKB-EC"/>
</dbReference>
<dbReference type="PANTHER" id="PTHR16222">
    <property type="entry name" value="ADP-RIBOSYLGLYCOHYDROLASE"/>
    <property type="match status" value="1"/>
</dbReference>
<evidence type="ECO:0000256" key="2">
    <source>
        <dbReference type="ARBA" id="ARBA00022801"/>
    </source>
</evidence>
<sequence>MENFELTDLMVDRARGALLASAAGDALGVPYEFGKAPDDPQMIGGGLGPYSPGEWSDDTQMAICVASVADSGVRLTSDAAHDEIGQNFIDWMRDGASDIGIQTRAVLGRAADMDGDVSDRLRHAAKEFSASTDRSAGNGALARIAPIGISFLWDREATARAARDIASLTHCDREVEESCVLWAEAMRVAVVDGVLDVRAGLDLLLEDSRDKWEALIDDADRGLVTPRTNGYVVSALQCAWFAVKATTEYFGEAAVFDGVRRAVKLGGDTDTVAAIAGALLGARWGESAVPQKWKDALFGWPGMTGADLADMGERIVRNSQPRGF</sequence>
<feature type="binding site" evidence="3">
    <location>
        <position position="270"/>
    </location>
    <ligand>
        <name>Mg(2+)</name>
        <dbReference type="ChEBI" id="CHEBI:18420"/>
        <label>1</label>
    </ligand>
</feature>
<dbReference type="KEGG" id="tbw:NCTC13354_01133"/>
<evidence type="ECO:0000256" key="1">
    <source>
        <dbReference type="ARBA" id="ARBA00010702"/>
    </source>
</evidence>
<dbReference type="PANTHER" id="PTHR16222:SF24">
    <property type="entry name" value="ADP-RIBOSYLHYDROLASE ARH3"/>
    <property type="match status" value="1"/>
</dbReference>
<keyword evidence="2 4" id="KW-0378">Hydrolase</keyword>
<feature type="binding site" evidence="3">
    <location>
        <position position="56"/>
    </location>
    <ligand>
        <name>Mg(2+)</name>
        <dbReference type="ChEBI" id="CHEBI:18420"/>
        <label>1</label>
    </ligand>
</feature>
<dbReference type="AlphaFoldDB" id="A0A3S4UZ78"/>
<accession>A0A3S4UZ78</accession>
<gene>
    <name evidence="4" type="primary">draG</name>
    <name evidence="4" type="ORF">NCTC13354_01133</name>
</gene>
<keyword evidence="3" id="KW-0460">Magnesium</keyword>
<evidence type="ECO:0000256" key="3">
    <source>
        <dbReference type="PIRSR" id="PIRSR605502-1"/>
    </source>
</evidence>